<accession>A0A9D2B1J2</accession>
<evidence type="ECO:0000256" key="4">
    <source>
        <dbReference type="ARBA" id="ARBA00022989"/>
    </source>
</evidence>
<comment type="subcellular location">
    <subcellularLocation>
        <location evidence="1">Cell membrane</location>
        <topology evidence="1">Multi-pass membrane protein</topology>
    </subcellularLocation>
</comment>
<feature type="transmembrane region" description="Helical" evidence="6">
    <location>
        <begin position="181"/>
        <end position="201"/>
    </location>
</feature>
<dbReference type="Proteomes" id="UP000886829">
    <property type="component" value="Unassembled WGS sequence"/>
</dbReference>
<feature type="transmembrane region" description="Helical" evidence="6">
    <location>
        <begin position="128"/>
        <end position="146"/>
    </location>
</feature>
<dbReference type="Pfam" id="PF00892">
    <property type="entry name" value="EamA"/>
    <property type="match status" value="2"/>
</dbReference>
<evidence type="ECO:0000259" key="7">
    <source>
        <dbReference type="Pfam" id="PF00892"/>
    </source>
</evidence>
<evidence type="ECO:0000256" key="6">
    <source>
        <dbReference type="SAM" id="Phobius"/>
    </source>
</evidence>
<feature type="transmembrane region" description="Helical" evidence="6">
    <location>
        <begin position="207"/>
        <end position="228"/>
    </location>
</feature>
<feature type="transmembrane region" description="Helical" evidence="6">
    <location>
        <begin position="152"/>
        <end position="169"/>
    </location>
</feature>
<reference evidence="8" key="1">
    <citation type="journal article" date="2021" name="PeerJ">
        <title>Extensive microbial diversity within the chicken gut microbiome revealed by metagenomics and culture.</title>
        <authorList>
            <person name="Gilroy R."/>
            <person name="Ravi A."/>
            <person name="Getino M."/>
            <person name="Pursley I."/>
            <person name="Horton D.L."/>
            <person name="Alikhan N.F."/>
            <person name="Baker D."/>
            <person name="Gharbi K."/>
            <person name="Hall N."/>
            <person name="Watson M."/>
            <person name="Adriaenssens E.M."/>
            <person name="Foster-Nyarko E."/>
            <person name="Jarju S."/>
            <person name="Secka A."/>
            <person name="Antonio M."/>
            <person name="Oren A."/>
            <person name="Chaudhuri R.R."/>
            <person name="La Ragione R."/>
            <person name="Hildebrand F."/>
            <person name="Pallen M.J."/>
        </authorList>
    </citation>
    <scope>NUCLEOTIDE SEQUENCE</scope>
    <source>
        <strain evidence="8">USASDec5-558</strain>
    </source>
</reference>
<keyword evidence="5 6" id="KW-0472">Membrane</keyword>
<evidence type="ECO:0000313" key="9">
    <source>
        <dbReference type="Proteomes" id="UP000886829"/>
    </source>
</evidence>
<feature type="domain" description="EamA" evidence="7">
    <location>
        <begin position="8"/>
        <end position="62"/>
    </location>
</feature>
<evidence type="ECO:0000256" key="1">
    <source>
        <dbReference type="ARBA" id="ARBA00004651"/>
    </source>
</evidence>
<dbReference type="PANTHER" id="PTHR42920:SF5">
    <property type="entry name" value="EAMA DOMAIN-CONTAINING PROTEIN"/>
    <property type="match status" value="1"/>
</dbReference>
<feature type="transmembrane region" description="Helical" evidence="6">
    <location>
        <begin position="33"/>
        <end position="55"/>
    </location>
</feature>
<evidence type="ECO:0000256" key="3">
    <source>
        <dbReference type="ARBA" id="ARBA00022692"/>
    </source>
</evidence>
<dbReference type="AlphaFoldDB" id="A0A9D2B1J2"/>
<dbReference type="InterPro" id="IPR037185">
    <property type="entry name" value="EmrE-like"/>
</dbReference>
<evidence type="ECO:0000256" key="5">
    <source>
        <dbReference type="ARBA" id="ARBA00023136"/>
    </source>
</evidence>
<feature type="transmembrane region" description="Helical" evidence="6">
    <location>
        <begin position="240"/>
        <end position="259"/>
    </location>
</feature>
<feature type="transmembrane region" description="Helical" evidence="6">
    <location>
        <begin position="271"/>
        <end position="291"/>
    </location>
</feature>
<dbReference type="PANTHER" id="PTHR42920">
    <property type="entry name" value="OS03G0707200 PROTEIN-RELATED"/>
    <property type="match status" value="1"/>
</dbReference>
<dbReference type="InterPro" id="IPR000620">
    <property type="entry name" value="EamA_dom"/>
</dbReference>
<reference evidence="8" key="2">
    <citation type="submission" date="2021-04" db="EMBL/GenBank/DDBJ databases">
        <authorList>
            <person name="Gilroy R."/>
        </authorList>
    </citation>
    <scope>NUCLEOTIDE SEQUENCE</scope>
    <source>
        <strain evidence="8">USASDec5-558</strain>
    </source>
</reference>
<dbReference type="SUPFAM" id="SSF103481">
    <property type="entry name" value="Multidrug resistance efflux transporter EmrE"/>
    <property type="match status" value="2"/>
</dbReference>
<organism evidence="8 9">
    <name type="scientific">Candidatus Anaerobiospirillum pullistercoris</name>
    <dbReference type="NCBI Taxonomy" id="2838452"/>
    <lineage>
        <taxon>Bacteria</taxon>
        <taxon>Pseudomonadati</taxon>
        <taxon>Pseudomonadota</taxon>
        <taxon>Gammaproteobacteria</taxon>
        <taxon>Aeromonadales</taxon>
        <taxon>Succinivibrionaceae</taxon>
        <taxon>Anaerobiospirillum</taxon>
    </lineage>
</organism>
<dbReference type="EMBL" id="DXEV01000194">
    <property type="protein sequence ID" value="HIX57743.1"/>
    <property type="molecule type" value="Genomic_DNA"/>
</dbReference>
<dbReference type="InterPro" id="IPR051258">
    <property type="entry name" value="Diverse_Substrate_Transporter"/>
</dbReference>
<keyword evidence="2" id="KW-1003">Cell membrane</keyword>
<gene>
    <name evidence="8" type="ORF">H9850_09795</name>
</gene>
<evidence type="ECO:0000256" key="2">
    <source>
        <dbReference type="ARBA" id="ARBA00022475"/>
    </source>
</evidence>
<keyword evidence="3 6" id="KW-0812">Transmembrane</keyword>
<protein>
    <submittedName>
        <fullName evidence="8">DMT family transporter</fullName>
    </submittedName>
</protein>
<evidence type="ECO:0000313" key="8">
    <source>
        <dbReference type="EMBL" id="HIX57743.1"/>
    </source>
</evidence>
<feature type="domain" description="EamA" evidence="7">
    <location>
        <begin position="179"/>
        <end position="312"/>
    </location>
</feature>
<feature type="transmembrane region" description="Helical" evidence="6">
    <location>
        <begin position="303"/>
        <end position="321"/>
    </location>
</feature>
<proteinExistence type="predicted"/>
<comment type="caution">
    <text evidence="8">The sequence shown here is derived from an EMBL/GenBank/DDBJ whole genome shotgun (WGS) entry which is preliminary data.</text>
</comment>
<sequence length="345" mass="37675">MFQLRQSFLLFLTATIWGSGFVAQSIGMDHVTPFTYTFFRTFLGAVVLLPVVYLVHRRLQKQRARMAAGSAANSASSTKDAVEVSGFNHILQNKRRDLILGSFCCGLCLVGGESFQQFGLVTTDAGKAGFITSMYIIFVPLIGLFIGKKLNANIVIGVMLSVVGLYLLCIKDSFSIEQGDILIFICAIVFAFHILTIDYFVQKCDGVYLSCGQFFAASLIALILMLIFDYDVFSWDDVYAASLALLWSGIMSNGVAYTLQVVGQRGMNPTIATLILSLESVMAVVFGTLLLNESLNTREGIGCFLILIAVLIAQINIKSLWSLCTKRRNSQNGKTNTSTASTANS</sequence>
<name>A0A9D2B1J2_9GAMM</name>
<keyword evidence="4 6" id="KW-1133">Transmembrane helix</keyword>
<dbReference type="GO" id="GO:0005886">
    <property type="term" value="C:plasma membrane"/>
    <property type="evidence" value="ECO:0007669"/>
    <property type="project" value="UniProtKB-SubCell"/>
</dbReference>